<dbReference type="KEGG" id="mpt:Mpe_A2746"/>
<dbReference type="eggNOG" id="COG4701">
    <property type="taxonomic scope" value="Bacteria"/>
</dbReference>
<proteinExistence type="predicted"/>
<dbReference type="AlphaFoldDB" id="A2SJG1"/>
<dbReference type="Proteomes" id="UP000000366">
    <property type="component" value="Chromosome"/>
</dbReference>
<accession>A2SJG1</accession>
<sequence>MALHPNSSLPVALPIGDALAQSEPLVRLQALLRESNARFDVIRPLLPAALAVQVRPGPVDEQGWALLAGNTAVAAKLRQLLPRFEAALQQQGWKGSAIRIRVQSS</sequence>
<evidence type="ECO:0000313" key="2">
    <source>
        <dbReference type="Proteomes" id="UP000000366"/>
    </source>
</evidence>
<evidence type="ECO:0000313" key="1">
    <source>
        <dbReference type="EMBL" id="ABM95700.1"/>
    </source>
</evidence>
<organism evidence="1 2">
    <name type="scientific">Methylibium petroleiphilum (strain ATCC BAA-1232 / LMG 22953 / PM1)</name>
    <dbReference type="NCBI Taxonomy" id="420662"/>
    <lineage>
        <taxon>Bacteria</taxon>
        <taxon>Pseudomonadati</taxon>
        <taxon>Pseudomonadota</taxon>
        <taxon>Betaproteobacteria</taxon>
        <taxon>Burkholderiales</taxon>
        <taxon>Sphaerotilaceae</taxon>
        <taxon>Methylibium</taxon>
    </lineage>
</organism>
<keyword evidence="2" id="KW-1185">Reference proteome</keyword>
<evidence type="ECO:0008006" key="3">
    <source>
        <dbReference type="Google" id="ProtNLM"/>
    </source>
</evidence>
<dbReference type="EMBL" id="CP000555">
    <property type="protein sequence ID" value="ABM95700.1"/>
    <property type="molecule type" value="Genomic_DNA"/>
</dbReference>
<protein>
    <recommendedName>
        <fullName evidence="3">DUF721 domain-containing protein</fullName>
    </recommendedName>
</protein>
<name>A2SJG1_METPP</name>
<dbReference type="RefSeq" id="WP_011830329.1">
    <property type="nucleotide sequence ID" value="NC_008825.1"/>
</dbReference>
<dbReference type="STRING" id="420662.Mpe_A2746"/>
<gene>
    <name evidence="1" type="ordered locus">Mpe_A2746</name>
</gene>
<dbReference type="HOGENOM" id="CLU_164746_0_0_4"/>
<reference evidence="1 2" key="1">
    <citation type="journal article" date="2007" name="J. Bacteriol.">
        <title>Whole-genome analysis of the methyl tert-butyl ether-degrading beta-proteobacterium Methylibium petroleiphilum PM1.</title>
        <authorList>
            <person name="Kane S.R."/>
            <person name="Chakicherla A.Y."/>
            <person name="Chain P.S.G."/>
            <person name="Schmidt R."/>
            <person name="Shin M.W."/>
            <person name="Legler T.C."/>
            <person name="Scow K.M."/>
            <person name="Larimer F.W."/>
            <person name="Lucas S.M."/>
            <person name="Richardson P.M."/>
            <person name="Hristova K.R."/>
        </authorList>
    </citation>
    <scope>NUCLEOTIDE SEQUENCE [LARGE SCALE GENOMIC DNA]</scope>
    <source>
        <strain evidence="2">ATCC BAA-1232 / LMG 22953 / PM1</strain>
    </source>
</reference>